<dbReference type="Pfam" id="PF07714">
    <property type="entry name" value="PK_Tyr_Ser-Thr"/>
    <property type="match status" value="1"/>
</dbReference>
<feature type="region of interest" description="Disordered" evidence="2">
    <location>
        <begin position="766"/>
        <end position="807"/>
    </location>
</feature>
<comment type="caution">
    <text evidence="5">The sequence shown here is derived from an EMBL/GenBank/DDBJ whole genome shotgun (WGS) entry which is preliminary data.</text>
</comment>
<dbReference type="Pfam" id="PF00069">
    <property type="entry name" value="Pkinase"/>
    <property type="match status" value="1"/>
</dbReference>
<dbReference type="InterPro" id="IPR001245">
    <property type="entry name" value="Ser-Thr/Tyr_kinase_cat_dom"/>
</dbReference>
<feature type="domain" description="DRBM" evidence="4">
    <location>
        <begin position="875"/>
        <end position="943"/>
    </location>
</feature>
<keyword evidence="1" id="KW-0694">RNA-binding</keyword>
<dbReference type="InterPro" id="IPR014720">
    <property type="entry name" value="dsRBD_dom"/>
</dbReference>
<dbReference type="Gene3D" id="3.30.160.20">
    <property type="match status" value="2"/>
</dbReference>
<dbReference type="CDD" id="cd00048">
    <property type="entry name" value="DSRM_SF"/>
    <property type="match status" value="1"/>
</dbReference>
<feature type="domain" description="Protein kinase" evidence="3">
    <location>
        <begin position="402"/>
        <end position="706"/>
    </location>
</feature>
<dbReference type="PROSITE" id="PS50011">
    <property type="entry name" value="PROTEIN_KINASE_DOM"/>
    <property type="match status" value="2"/>
</dbReference>
<dbReference type="Proteomes" id="UP000308199">
    <property type="component" value="Unassembled WGS sequence"/>
</dbReference>
<dbReference type="GO" id="GO:0003723">
    <property type="term" value="F:RNA binding"/>
    <property type="evidence" value="ECO:0007669"/>
    <property type="project" value="UniProtKB-UniRule"/>
</dbReference>
<feature type="domain" description="Protein kinase" evidence="3">
    <location>
        <begin position="25"/>
        <end position="297"/>
    </location>
</feature>
<evidence type="ECO:0000313" key="5">
    <source>
        <dbReference type="EMBL" id="THH06240.1"/>
    </source>
</evidence>
<dbReference type="PROSITE" id="PS50137">
    <property type="entry name" value="DS_RBD"/>
    <property type="match status" value="1"/>
</dbReference>
<evidence type="ECO:0000256" key="2">
    <source>
        <dbReference type="SAM" id="MobiDB-lite"/>
    </source>
</evidence>
<protein>
    <submittedName>
        <fullName evidence="5">Uncharacterized protein</fullName>
    </submittedName>
</protein>
<dbReference type="GO" id="GO:0005524">
    <property type="term" value="F:ATP binding"/>
    <property type="evidence" value="ECO:0007669"/>
    <property type="project" value="InterPro"/>
</dbReference>
<dbReference type="InterPro" id="IPR011009">
    <property type="entry name" value="Kinase-like_dom_sf"/>
</dbReference>
<feature type="compositionally biased region" description="Low complexity" evidence="2">
    <location>
        <begin position="770"/>
        <end position="781"/>
    </location>
</feature>
<dbReference type="InterPro" id="IPR000719">
    <property type="entry name" value="Prot_kinase_dom"/>
</dbReference>
<dbReference type="SUPFAM" id="SSF56112">
    <property type="entry name" value="Protein kinase-like (PK-like)"/>
    <property type="match status" value="2"/>
</dbReference>
<dbReference type="Gene3D" id="1.10.510.10">
    <property type="entry name" value="Transferase(Phosphotransferase) domain 1"/>
    <property type="match status" value="2"/>
</dbReference>
<dbReference type="InterPro" id="IPR008266">
    <property type="entry name" value="Tyr_kinase_AS"/>
</dbReference>
<proteinExistence type="predicted"/>
<organism evidence="5 6">
    <name type="scientific">Phellinidium pouzarii</name>
    <dbReference type="NCBI Taxonomy" id="167371"/>
    <lineage>
        <taxon>Eukaryota</taxon>
        <taxon>Fungi</taxon>
        <taxon>Dikarya</taxon>
        <taxon>Basidiomycota</taxon>
        <taxon>Agaricomycotina</taxon>
        <taxon>Agaricomycetes</taxon>
        <taxon>Hymenochaetales</taxon>
        <taxon>Hymenochaetaceae</taxon>
        <taxon>Phellinidium</taxon>
    </lineage>
</organism>
<evidence type="ECO:0000259" key="3">
    <source>
        <dbReference type="PROSITE" id="PS50011"/>
    </source>
</evidence>
<dbReference type="EMBL" id="SGPK01000207">
    <property type="protein sequence ID" value="THH06240.1"/>
    <property type="molecule type" value="Genomic_DNA"/>
</dbReference>
<dbReference type="OrthoDB" id="346907at2759"/>
<keyword evidence="6" id="KW-1185">Reference proteome</keyword>
<gene>
    <name evidence="5" type="ORF">EW145_g4230</name>
</gene>
<dbReference type="SUPFAM" id="SSF54768">
    <property type="entry name" value="dsRNA-binding domain-like"/>
    <property type="match status" value="2"/>
</dbReference>
<feature type="region of interest" description="Disordered" evidence="2">
    <location>
        <begin position="825"/>
        <end position="870"/>
    </location>
</feature>
<dbReference type="GO" id="GO:0004674">
    <property type="term" value="F:protein serine/threonine kinase activity"/>
    <property type="evidence" value="ECO:0007669"/>
    <property type="project" value="TreeGrafter"/>
</dbReference>
<accession>A0A4S4L9E2</accession>
<dbReference type="InterPro" id="IPR051681">
    <property type="entry name" value="Ser/Thr_Kinases-Pseudokinases"/>
</dbReference>
<feature type="compositionally biased region" description="Basic and acidic residues" evidence="2">
    <location>
        <begin position="928"/>
        <end position="943"/>
    </location>
</feature>
<dbReference type="Pfam" id="PF00035">
    <property type="entry name" value="dsrm"/>
    <property type="match status" value="1"/>
</dbReference>
<dbReference type="PROSITE" id="PS00109">
    <property type="entry name" value="PROTEIN_KINASE_TYR"/>
    <property type="match status" value="2"/>
</dbReference>
<sequence>MSNTTDTNAFNIPTFLPDFSSYFDNSDFEIAGAGHYADVYSVLLGKKKFAFKVLRRFSYSSEAELMKSFNFELMSWLEVGSHPNVLGLVGICYTSLTCPGLQPGFISEWQDNRDVTSYLKNHDADILDIIEGILKGLEHMHKKGVVHGDLRGGNILVSKQGVPKISDFGLSKLFGRESSSSGGKGTLRWMARELLEADSEASGPKMSIMRSTASDVWSSAMTILELYSGENPFYNYKTDPYVVQAIVRGVLPQFPGPLYRHWRKYESLLKSLCESCWVRDPQERPDVYGLLMRLRHFKSGVTDSASYIDEGQSLTPRARSLCEAGGLSEEIDAFGLSSHTEGLNLPVSSVQEPIGDELEQKPTIIDNHQIEVSVTGKDKPTSRANGMFDDEVIGTASRPSKKAAQEIAAKQAYGALVTAEAEHFIDMTESLGSRSKLVCSPVGFYLHKVKAGRGYVLVKVFSGLSPGLFSPADEKTIVEGFLKELALWKHHCSTNTFGTLLGRCDSVDSVLPCPTYQETVIAKDYVQDSQNINLLDFFLGIAKGLDHLHSKGLPHGDIRADNILVGSDGVPRIADFGLSRIRQMLDRMNLSTDADISPTRWMPVEIIRLDDSALYEPTIPGDVWSFGMTMFELWSGKQPYHDTRPERISVKIIQGILPSFSFPGNVKREFEVIRETVMFLCNLCWKEDPKDRKTIAELVHILRELVEGKPLRAIREEFDISETVVRSRQESGYAASSIDFSHGENSFANSNVSIFSEGGIFEVKEEKASSPDGFSSSRSDFNGSDRTAKGIKQPKMESYNGSSISSWSHSVNETHHENLNTSYQHYTDISRPPTNPSSASSTTPRPNLNNGVPRSYATLPPPPSPDSPWTEVISNKTMLLNYMAGKKKEAKIALKTTSEGEPHLLRFTSVSLIDGKEYGRSTNRTKKKAEEEAARQTIERLSAEDPSITSTSPPYLTKFKSYLAQHDLTNRIEWIYESDGEDHMLTWTCEIRRDGVDMAKGVASRKQDAAEQAAKKVAAIWARRI</sequence>
<name>A0A4S4L9E2_9AGAM</name>
<feature type="region of interest" description="Disordered" evidence="2">
    <location>
        <begin position="921"/>
        <end position="950"/>
    </location>
</feature>
<evidence type="ECO:0000256" key="1">
    <source>
        <dbReference type="PROSITE-ProRule" id="PRU00266"/>
    </source>
</evidence>
<dbReference type="PANTHER" id="PTHR44329">
    <property type="entry name" value="SERINE/THREONINE-PROTEIN KINASE TNNI3K-RELATED"/>
    <property type="match status" value="1"/>
</dbReference>
<dbReference type="AlphaFoldDB" id="A0A4S4L9E2"/>
<evidence type="ECO:0000259" key="4">
    <source>
        <dbReference type="PROSITE" id="PS50137"/>
    </source>
</evidence>
<reference evidence="5 6" key="1">
    <citation type="submission" date="2019-02" db="EMBL/GenBank/DDBJ databases">
        <title>Genome sequencing of the rare red list fungi Phellinidium pouzarii.</title>
        <authorList>
            <person name="Buettner E."/>
            <person name="Kellner H."/>
        </authorList>
    </citation>
    <scope>NUCLEOTIDE SEQUENCE [LARGE SCALE GENOMIC DNA]</scope>
    <source>
        <strain evidence="5 6">DSM 108285</strain>
    </source>
</reference>
<evidence type="ECO:0000313" key="6">
    <source>
        <dbReference type="Proteomes" id="UP000308199"/>
    </source>
</evidence>
<feature type="compositionally biased region" description="Low complexity" evidence="2">
    <location>
        <begin position="830"/>
        <end position="847"/>
    </location>
</feature>